<reference evidence="2 3" key="1">
    <citation type="submission" date="2020-05" db="EMBL/GenBank/DDBJ databases">
        <title>Identification and distribution of gene clusters putatively required for synthesis of sphingolipid metabolism inhibitors in phylogenetically diverse species of the filamentous fungus Fusarium.</title>
        <authorList>
            <person name="Kim H.-S."/>
            <person name="Busman M."/>
            <person name="Brown D.W."/>
            <person name="Divon H."/>
            <person name="Uhlig S."/>
            <person name="Proctor R.H."/>
        </authorList>
    </citation>
    <scope>NUCLEOTIDE SEQUENCE [LARGE SCALE GENOMIC DNA]</scope>
    <source>
        <strain evidence="2 3">NRRL 13617</strain>
    </source>
</reference>
<evidence type="ECO:0008006" key="4">
    <source>
        <dbReference type="Google" id="ProtNLM"/>
    </source>
</evidence>
<sequence>MADGHAEAAVDIPRQVSKSTGSRDGYSGSPTSRLPAEIYQMIVKHIVLHYDRCNDDQKAIRAKTLSSLARTSRTLQCLTEPYIYSFPEGSRLQISQGLEQFRQSLAADSRRANLVQVLEFEWDNQMSSQRLVIDIAQRCPNLRTLMLECPQTVGRRDEFSQTCVDNLANLFSVCHKVTKLRLSACFAEDFPMPKQDGLIDKFAGQLSHVELRGACAWFKKAVLPYLSPNLISFVMLYPGPGDHTGFLKTLGQRCPVLQRLKIRCRGMTPVDLATLCKALGSTLKLLCLDDLDYDGSILSGLFPHMQVLEHLILGQDFPLHLQDMEAMSSLSCLGTFIAEVYSNNPRWFFLGAANDDVDRALASFLFAHRMTLETVWLDSYFSSKRAILDSLKLVPKLGSLGLLVLNRLERKDVDDLLEACPRLREAPDLEKCLNEMFRDGVDSDDETPLWIGYHDHTWWEDDRPEWDAGWSVGLRQPQDKI</sequence>
<keyword evidence="3" id="KW-1185">Reference proteome</keyword>
<accession>A0A8H5JRP4</accession>
<dbReference type="Proteomes" id="UP000582016">
    <property type="component" value="Unassembled WGS sequence"/>
</dbReference>
<feature type="compositionally biased region" description="Polar residues" evidence="1">
    <location>
        <begin position="16"/>
        <end position="31"/>
    </location>
</feature>
<protein>
    <recommendedName>
        <fullName evidence="4">F-box domain-containing protein</fullName>
    </recommendedName>
</protein>
<dbReference type="Gene3D" id="3.80.10.10">
    <property type="entry name" value="Ribonuclease Inhibitor"/>
    <property type="match status" value="1"/>
</dbReference>
<dbReference type="EMBL" id="JAAOAQ010000263">
    <property type="protein sequence ID" value="KAF5558905.1"/>
    <property type="molecule type" value="Genomic_DNA"/>
</dbReference>
<dbReference type="AlphaFoldDB" id="A0A8H5JRP4"/>
<dbReference type="SUPFAM" id="SSF52047">
    <property type="entry name" value="RNI-like"/>
    <property type="match status" value="1"/>
</dbReference>
<evidence type="ECO:0000256" key="1">
    <source>
        <dbReference type="SAM" id="MobiDB-lite"/>
    </source>
</evidence>
<name>A0A8H5JRP4_9HYPO</name>
<dbReference type="InterPro" id="IPR032675">
    <property type="entry name" value="LRR_dom_sf"/>
</dbReference>
<evidence type="ECO:0000313" key="3">
    <source>
        <dbReference type="Proteomes" id="UP000582016"/>
    </source>
</evidence>
<comment type="caution">
    <text evidence="2">The sequence shown here is derived from an EMBL/GenBank/DDBJ whole genome shotgun (WGS) entry which is preliminary data.</text>
</comment>
<dbReference type="OrthoDB" id="5089581at2759"/>
<organism evidence="2 3">
    <name type="scientific">Fusarium phyllophilum</name>
    <dbReference type="NCBI Taxonomy" id="47803"/>
    <lineage>
        <taxon>Eukaryota</taxon>
        <taxon>Fungi</taxon>
        <taxon>Dikarya</taxon>
        <taxon>Ascomycota</taxon>
        <taxon>Pezizomycotina</taxon>
        <taxon>Sordariomycetes</taxon>
        <taxon>Hypocreomycetidae</taxon>
        <taxon>Hypocreales</taxon>
        <taxon>Nectriaceae</taxon>
        <taxon>Fusarium</taxon>
        <taxon>Fusarium fujikuroi species complex</taxon>
    </lineage>
</organism>
<evidence type="ECO:0000313" key="2">
    <source>
        <dbReference type="EMBL" id="KAF5558905.1"/>
    </source>
</evidence>
<proteinExistence type="predicted"/>
<gene>
    <name evidence="2" type="ORF">FPHYL_7246</name>
</gene>
<feature type="region of interest" description="Disordered" evidence="1">
    <location>
        <begin position="1"/>
        <end position="31"/>
    </location>
</feature>